<sequence>MFLFLNLASAVGPEPSEEYLIFNSASIKGGGCYRIPSLVTAKNGTVIAFIDLRPGSCGDLNYDNKIKIAARHSYDDGVTWSDERMVADYGDNLSSSDSSSILNTQTGEIVVLYNFWNYNTEKGIYKQHVKISSDNGETWGEPIDITDQIAPPDSQNHFKFITSGKGAQAKTGYLYQALVDVSAGNSVYLIESKNGGRNWTRIDVRCQVADETTLIPLENGNILLNARTFDHHRRFFEIDPVNQKLVKQEDRPDLVDPNCDAGFMKYYYGKSNIVFFSNANNAGGRSNMTIKYSLDDAKTFSSGKVVQPGGGGYSSITVNRKYEVVMLYENPGKNGITVRNLPMNWVLNQ</sequence>
<dbReference type="SMR" id="A2EIP2"/>
<gene>
    <name evidence="2" type="ORF">TVAG_499550</name>
</gene>
<feature type="domain" description="Sialidase" evidence="1">
    <location>
        <begin position="64"/>
        <end position="321"/>
    </location>
</feature>
<accession>A2EIP2</accession>
<dbReference type="OrthoDB" id="2739686at2759"/>
<dbReference type="InterPro" id="IPR011040">
    <property type="entry name" value="Sialidase"/>
</dbReference>
<dbReference type="RefSeq" id="XP_001319692.1">
    <property type="nucleotide sequence ID" value="XM_001319657.1"/>
</dbReference>
<organism evidence="2 3">
    <name type="scientific">Trichomonas vaginalis (strain ATCC PRA-98 / G3)</name>
    <dbReference type="NCBI Taxonomy" id="412133"/>
    <lineage>
        <taxon>Eukaryota</taxon>
        <taxon>Metamonada</taxon>
        <taxon>Parabasalia</taxon>
        <taxon>Trichomonadida</taxon>
        <taxon>Trichomonadidae</taxon>
        <taxon>Trichomonas</taxon>
    </lineage>
</organism>
<dbReference type="Proteomes" id="UP000001542">
    <property type="component" value="Unassembled WGS sequence"/>
</dbReference>
<dbReference type="GO" id="GO:0009313">
    <property type="term" value="P:oligosaccharide catabolic process"/>
    <property type="evidence" value="ECO:0000318"/>
    <property type="project" value="GO_Central"/>
</dbReference>
<name>A2EIP2_TRIV3</name>
<dbReference type="Gene3D" id="2.120.10.10">
    <property type="match status" value="1"/>
</dbReference>
<evidence type="ECO:0000259" key="1">
    <source>
        <dbReference type="Pfam" id="PF13088"/>
    </source>
</evidence>
<protein>
    <submittedName>
        <fullName evidence="2">BNR/Asp-box repeat family protein</fullName>
    </submittedName>
</protein>
<dbReference type="STRING" id="5722.A2EIP2"/>
<dbReference type="InterPro" id="IPR036278">
    <property type="entry name" value="Sialidase_sf"/>
</dbReference>
<dbReference type="PANTHER" id="PTHR10628">
    <property type="entry name" value="SIALIDASE"/>
    <property type="match status" value="1"/>
</dbReference>
<keyword evidence="3" id="KW-1185">Reference proteome</keyword>
<dbReference type="VEuPathDB" id="TrichDB:TVAGG3_0960040"/>
<dbReference type="PANTHER" id="PTHR10628:SF30">
    <property type="entry name" value="EXO-ALPHA-SIALIDASE"/>
    <property type="match status" value="1"/>
</dbReference>
<dbReference type="InParanoid" id="A2EIP2"/>
<dbReference type="GO" id="GO:0004308">
    <property type="term" value="F:exo-alpha-sialidase activity"/>
    <property type="evidence" value="ECO:0000318"/>
    <property type="project" value="GO_Central"/>
</dbReference>
<proteinExistence type="predicted"/>
<dbReference type="AlphaFoldDB" id="A2EIP2"/>
<dbReference type="VEuPathDB" id="TrichDB:TVAG_499550"/>
<dbReference type="FunFam" id="2.120.10.10:FF:000012">
    <property type="entry name" value="Sialidase [Precursor]"/>
    <property type="match status" value="1"/>
</dbReference>
<dbReference type="GO" id="GO:0016020">
    <property type="term" value="C:membrane"/>
    <property type="evidence" value="ECO:0000318"/>
    <property type="project" value="GO_Central"/>
</dbReference>
<dbReference type="GO" id="GO:0006689">
    <property type="term" value="P:ganglioside catabolic process"/>
    <property type="evidence" value="ECO:0000318"/>
    <property type="project" value="GO_Central"/>
</dbReference>
<dbReference type="eggNOG" id="ENOG502QSIT">
    <property type="taxonomic scope" value="Eukaryota"/>
</dbReference>
<dbReference type="Pfam" id="PF13088">
    <property type="entry name" value="BNR_2"/>
    <property type="match status" value="1"/>
</dbReference>
<reference evidence="2" key="1">
    <citation type="submission" date="2006-10" db="EMBL/GenBank/DDBJ databases">
        <authorList>
            <person name="Amadeo P."/>
            <person name="Zhao Q."/>
            <person name="Wortman J."/>
            <person name="Fraser-Liggett C."/>
            <person name="Carlton J."/>
        </authorList>
    </citation>
    <scope>NUCLEOTIDE SEQUENCE</scope>
    <source>
        <strain evidence="2">G3</strain>
    </source>
</reference>
<dbReference type="GO" id="GO:0005737">
    <property type="term" value="C:cytoplasm"/>
    <property type="evidence" value="ECO:0000318"/>
    <property type="project" value="GO_Central"/>
</dbReference>
<dbReference type="KEGG" id="tva:4765360"/>
<evidence type="ECO:0000313" key="3">
    <source>
        <dbReference type="Proteomes" id="UP000001542"/>
    </source>
</evidence>
<dbReference type="EMBL" id="DS113399">
    <property type="protein sequence ID" value="EAY07469.1"/>
    <property type="molecule type" value="Genomic_DNA"/>
</dbReference>
<reference evidence="2" key="2">
    <citation type="journal article" date="2007" name="Science">
        <title>Draft genome sequence of the sexually transmitted pathogen Trichomonas vaginalis.</title>
        <authorList>
            <person name="Carlton J.M."/>
            <person name="Hirt R.P."/>
            <person name="Silva J.C."/>
            <person name="Delcher A.L."/>
            <person name="Schatz M."/>
            <person name="Zhao Q."/>
            <person name="Wortman J.R."/>
            <person name="Bidwell S.L."/>
            <person name="Alsmark U.C.M."/>
            <person name="Besteiro S."/>
            <person name="Sicheritz-Ponten T."/>
            <person name="Noel C.J."/>
            <person name="Dacks J.B."/>
            <person name="Foster P.G."/>
            <person name="Simillion C."/>
            <person name="Van de Peer Y."/>
            <person name="Miranda-Saavedra D."/>
            <person name="Barton G.J."/>
            <person name="Westrop G.D."/>
            <person name="Mueller S."/>
            <person name="Dessi D."/>
            <person name="Fiori P.L."/>
            <person name="Ren Q."/>
            <person name="Paulsen I."/>
            <person name="Zhang H."/>
            <person name="Bastida-Corcuera F.D."/>
            <person name="Simoes-Barbosa A."/>
            <person name="Brown M.T."/>
            <person name="Hayes R.D."/>
            <person name="Mukherjee M."/>
            <person name="Okumura C.Y."/>
            <person name="Schneider R."/>
            <person name="Smith A.J."/>
            <person name="Vanacova S."/>
            <person name="Villalvazo M."/>
            <person name="Haas B.J."/>
            <person name="Pertea M."/>
            <person name="Feldblyum T.V."/>
            <person name="Utterback T.R."/>
            <person name="Shu C.L."/>
            <person name="Osoegawa K."/>
            <person name="de Jong P.J."/>
            <person name="Hrdy I."/>
            <person name="Horvathova L."/>
            <person name="Zubacova Z."/>
            <person name="Dolezal P."/>
            <person name="Malik S.B."/>
            <person name="Logsdon J.M. Jr."/>
            <person name="Henze K."/>
            <person name="Gupta A."/>
            <person name="Wang C.C."/>
            <person name="Dunne R.L."/>
            <person name="Upcroft J.A."/>
            <person name="Upcroft P."/>
            <person name="White O."/>
            <person name="Salzberg S.L."/>
            <person name="Tang P."/>
            <person name="Chiu C.-H."/>
            <person name="Lee Y.-S."/>
            <person name="Embley T.M."/>
            <person name="Coombs G.H."/>
            <person name="Mottram J.C."/>
            <person name="Tachezy J."/>
            <person name="Fraser-Liggett C.M."/>
            <person name="Johnson P.J."/>
        </authorList>
    </citation>
    <scope>NUCLEOTIDE SEQUENCE [LARGE SCALE GENOMIC DNA]</scope>
    <source>
        <strain evidence="2">G3</strain>
    </source>
</reference>
<evidence type="ECO:0000313" key="2">
    <source>
        <dbReference type="EMBL" id="EAY07469.1"/>
    </source>
</evidence>
<dbReference type="SUPFAM" id="SSF50939">
    <property type="entry name" value="Sialidases"/>
    <property type="match status" value="1"/>
</dbReference>
<dbReference type="InterPro" id="IPR026856">
    <property type="entry name" value="Sialidase_fam"/>
</dbReference>
<dbReference type="CDD" id="cd15482">
    <property type="entry name" value="Sialidase_non-viral"/>
    <property type="match status" value="1"/>
</dbReference>